<gene>
    <name evidence="2" type="ORF">NKR23_g10777</name>
</gene>
<protein>
    <recommendedName>
        <fullName evidence="1">DUF7371 domain-containing protein</fullName>
    </recommendedName>
</protein>
<dbReference type="EMBL" id="JANBVO010000050">
    <property type="protein sequence ID" value="KAJ9133400.1"/>
    <property type="molecule type" value="Genomic_DNA"/>
</dbReference>
<organism evidence="2 3">
    <name type="scientific">Pleurostoma richardsiae</name>
    <dbReference type="NCBI Taxonomy" id="41990"/>
    <lineage>
        <taxon>Eukaryota</taxon>
        <taxon>Fungi</taxon>
        <taxon>Dikarya</taxon>
        <taxon>Ascomycota</taxon>
        <taxon>Pezizomycotina</taxon>
        <taxon>Sordariomycetes</taxon>
        <taxon>Sordariomycetidae</taxon>
        <taxon>Calosphaeriales</taxon>
        <taxon>Pleurostomataceae</taxon>
        <taxon>Pleurostoma</taxon>
    </lineage>
</organism>
<dbReference type="Proteomes" id="UP001174694">
    <property type="component" value="Unassembled WGS sequence"/>
</dbReference>
<keyword evidence="3" id="KW-1185">Reference proteome</keyword>
<proteinExistence type="predicted"/>
<evidence type="ECO:0000313" key="3">
    <source>
        <dbReference type="Proteomes" id="UP001174694"/>
    </source>
</evidence>
<dbReference type="InterPro" id="IPR055795">
    <property type="entry name" value="DUF7371"/>
</dbReference>
<accession>A0AA38R2C6</accession>
<feature type="domain" description="DUF7371" evidence="1">
    <location>
        <begin position="15"/>
        <end position="205"/>
    </location>
</feature>
<reference evidence="2" key="1">
    <citation type="submission" date="2022-07" db="EMBL/GenBank/DDBJ databases">
        <title>Fungi with potential for degradation of polypropylene.</title>
        <authorList>
            <person name="Gostincar C."/>
        </authorList>
    </citation>
    <scope>NUCLEOTIDE SEQUENCE</scope>
    <source>
        <strain evidence="2">EXF-13308</strain>
    </source>
</reference>
<dbReference type="AlphaFoldDB" id="A0AA38R2C6"/>
<name>A0AA38R2C6_9PEZI</name>
<dbReference type="Pfam" id="PF24086">
    <property type="entry name" value="DUF7371"/>
    <property type="match status" value="1"/>
</dbReference>
<evidence type="ECO:0000259" key="1">
    <source>
        <dbReference type="Pfam" id="PF24086"/>
    </source>
</evidence>
<sequence>MAASDASCGNPNDRSTFKFTFDDLPPVGVTADADPESPSTIPMSNPYHRFQWSAGFSVLSAPSKHSSDLMLEFDPLSLGNPSAPDAAQVGVGLWSATSCFRFDFHRMSVGCMSNGQNCVFNVTGVNTDIDTGISSAATSQTFTVPGCPSYQACTLTRITADESSGLTNLTSILIDVKADGQPKKWWADDMQLAWTDAGCDAAVCRSKVRDSVAKRARWAVPGKPAGITSRLTRFVDAFY</sequence>
<comment type="caution">
    <text evidence="2">The sequence shown here is derived from an EMBL/GenBank/DDBJ whole genome shotgun (WGS) entry which is preliminary data.</text>
</comment>
<evidence type="ECO:0000313" key="2">
    <source>
        <dbReference type="EMBL" id="KAJ9133400.1"/>
    </source>
</evidence>